<dbReference type="SUPFAM" id="SSF110849">
    <property type="entry name" value="ParB/Sulfiredoxin"/>
    <property type="match status" value="1"/>
</dbReference>
<dbReference type="SMART" id="SM00470">
    <property type="entry name" value="ParB"/>
    <property type="match status" value="1"/>
</dbReference>
<gene>
    <name evidence="3" type="ORF">RVR_1648</name>
</gene>
<feature type="region of interest" description="Disordered" evidence="1">
    <location>
        <begin position="1"/>
        <end position="40"/>
    </location>
</feature>
<feature type="compositionally biased region" description="Basic and acidic residues" evidence="1">
    <location>
        <begin position="242"/>
        <end position="259"/>
    </location>
</feature>
<organism evidence="3 4">
    <name type="scientific">Actinacidiphila reveromycinica</name>
    <dbReference type="NCBI Taxonomy" id="659352"/>
    <lineage>
        <taxon>Bacteria</taxon>
        <taxon>Bacillati</taxon>
        <taxon>Actinomycetota</taxon>
        <taxon>Actinomycetes</taxon>
        <taxon>Kitasatosporales</taxon>
        <taxon>Streptomycetaceae</taxon>
        <taxon>Actinacidiphila</taxon>
    </lineage>
</organism>
<sequence length="411" mass="42649">MGLAPAGPRGAAARADRPRADGPRTAAARADGPRSADTGDLDLRAVERLPAQRLPVRALSPELRLRRGGVDTAHVQLLADVSGHAPLPPILVRRNGWGVIDGLHRLEAAKLRGDRDIAARFVECSDAEALVLAMRANSAHGLPLSRADRLAGAERVLTAHPDWSDRAIAGISGLSGKTVAALRGRTAGEAAADGKRLGADGRLRSVVSGEGRRRAAAYLQAHPDATLREVARETDVSVGTVHDVRTRLRRGISPERDGGRGPSGSRPAGGPAGPHPGADGAGAGDGTGEGDGAADAARTGGAAPGVHAVPDPDGAPGTDGAQARCRSHPDMPLAWAAVSAKVANDPCVRYTEGGKEFLQWMALHASDPDRWQELIGAVPAHWLGVIAPIAESISKEWGQFAERLRSRQEAV</sequence>
<feature type="compositionally biased region" description="Low complexity" evidence="1">
    <location>
        <begin position="1"/>
        <end position="13"/>
    </location>
</feature>
<reference evidence="3 4" key="4">
    <citation type="journal article" date="2020" name="Sci. Rep.">
        <title>beta-carboline chemical signals induce reveromycin production through a LuxR family regulator in Streptomyces sp. SN-593.</title>
        <authorList>
            <person name="Panthee S."/>
            <person name="Kito N."/>
            <person name="Hayashi T."/>
            <person name="Shimizu T."/>
            <person name="Ishikawa J."/>
            <person name="Hamamoto H."/>
            <person name="Osada H."/>
            <person name="Takahashi S."/>
        </authorList>
    </citation>
    <scope>NUCLEOTIDE SEQUENCE [LARGE SCALE GENOMIC DNA]</scope>
    <source>
        <strain evidence="3 4">SN-593</strain>
    </source>
</reference>
<evidence type="ECO:0000313" key="4">
    <source>
        <dbReference type="Proteomes" id="UP000595703"/>
    </source>
</evidence>
<dbReference type="InterPro" id="IPR036086">
    <property type="entry name" value="ParB/Sulfiredoxin_sf"/>
</dbReference>
<reference evidence="3 4" key="3">
    <citation type="journal article" date="2011" name="Nat. Chem. Biol.">
        <title>Reveromycin A biosynthesis uses RevG and RevJ for stereospecific spiroacetal formation.</title>
        <authorList>
            <person name="Takahashi S."/>
            <person name="Toyoda A."/>
            <person name="Sekiyama Y."/>
            <person name="Takagi H."/>
            <person name="Nogawa T."/>
            <person name="Uramoto M."/>
            <person name="Suzuki R."/>
            <person name="Koshino H."/>
            <person name="Kumano T."/>
            <person name="Panthee S."/>
            <person name="Dairi T."/>
            <person name="Ishikawa J."/>
            <person name="Ikeda H."/>
            <person name="Sakaki Y."/>
            <person name="Osada H."/>
        </authorList>
    </citation>
    <scope>NUCLEOTIDE SEQUENCE [LARGE SCALE GENOMIC DNA]</scope>
    <source>
        <strain evidence="3 4">SN-593</strain>
    </source>
</reference>
<evidence type="ECO:0000256" key="1">
    <source>
        <dbReference type="SAM" id="MobiDB-lite"/>
    </source>
</evidence>
<feature type="compositionally biased region" description="Gly residues" evidence="1">
    <location>
        <begin position="279"/>
        <end position="291"/>
    </location>
</feature>
<reference evidence="3 4" key="1">
    <citation type="journal article" date="2010" name="J. Bacteriol.">
        <title>Biochemical characterization of a novel indole prenyltransferase from Streptomyces sp. SN-593.</title>
        <authorList>
            <person name="Takahashi S."/>
            <person name="Takagi H."/>
            <person name="Toyoda A."/>
            <person name="Uramoto M."/>
            <person name="Nogawa T."/>
            <person name="Ueki M."/>
            <person name="Sakaki Y."/>
            <person name="Osada H."/>
        </authorList>
    </citation>
    <scope>NUCLEOTIDE SEQUENCE [LARGE SCALE GENOMIC DNA]</scope>
    <source>
        <strain evidence="3 4">SN-593</strain>
    </source>
</reference>
<dbReference type="Gene3D" id="3.90.1530.10">
    <property type="entry name" value="Conserved hypothetical protein from pyrococcus furiosus pfu- 392566-001, ParB domain"/>
    <property type="match status" value="1"/>
</dbReference>
<evidence type="ECO:0000313" key="3">
    <source>
        <dbReference type="EMBL" id="BBA96379.1"/>
    </source>
</evidence>
<accession>A0A7U3VMA6</accession>
<dbReference type="EMBL" id="AP018365">
    <property type="protein sequence ID" value="BBA96379.1"/>
    <property type="molecule type" value="Genomic_DNA"/>
</dbReference>
<dbReference type="Pfam" id="PF02195">
    <property type="entry name" value="ParB_N"/>
    <property type="match status" value="1"/>
</dbReference>
<reference evidence="3 4" key="2">
    <citation type="journal article" date="2011" name="J. Antibiot.">
        <title>Furaquinocins I and J: novel polyketide isoprenoid hybrid compounds from Streptomyces reveromyceticus SN-593.</title>
        <authorList>
            <person name="Panthee S."/>
            <person name="Takahashi S."/>
            <person name="Takagi H."/>
            <person name="Nogawa T."/>
            <person name="Oowada E."/>
            <person name="Uramoto M."/>
            <person name="Osada H."/>
        </authorList>
    </citation>
    <scope>NUCLEOTIDE SEQUENCE [LARGE SCALE GENOMIC DNA]</scope>
    <source>
        <strain evidence="3 4">SN-593</strain>
    </source>
</reference>
<keyword evidence="4" id="KW-1185">Reference proteome</keyword>
<evidence type="ECO:0000259" key="2">
    <source>
        <dbReference type="SMART" id="SM00470"/>
    </source>
</evidence>
<dbReference type="InterPro" id="IPR003115">
    <property type="entry name" value="ParB_N"/>
</dbReference>
<name>A0A7U3VMA6_9ACTN</name>
<feature type="compositionally biased region" description="Low complexity" evidence="1">
    <location>
        <begin position="293"/>
        <end position="305"/>
    </location>
</feature>
<dbReference type="AlphaFoldDB" id="A0A7U3VMA6"/>
<feature type="region of interest" description="Disordered" evidence="1">
    <location>
        <begin position="233"/>
        <end position="326"/>
    </location>
</feature>
<proteinExistence type="predicted"/>
<dbReference type="KEGG" id="arev:RVR_1648"/>
<protein>
    <submittedName>
        <fullName evidence="3">Putative ParB domain protein nuclease</fullName>
    </submittedName>
</protein>
<feature type="domain" description="ParB-like N-terminal" evidence="2">
    <location>
        <begin position="52"/>
        <end position="138"/>
    </location>
</feature>
<dbReference type="Proteomes" id="UP000595703">
    <property type="component" value="Chromosome"/>
</dbReference>